<evidence type="ECO:0000313" key="2">
    <source>
        <dbReference type="EMBL" id="KAL2840496.1"/>
    </source>
</evidence>
<proteinExistence type="predicted"/>
<keyword evidence="1" id="KW-0472">Membrane</keyword>
<reference evidence="2 3" key="1">
    <citation type="submission" date="2024-07" db="EMBL/GenBank/DDBJ databases">
        <title>Section-level genome sequencing and comparative genomics of Aspergillus sections Usti and Cavernicolus.</title>
        <authorList>
            <consortium name="Lawrence Berkeley National Laboratory"/>
            <person name="Nybo J.L."/>
            <person name="Vesth T.C."/>
            <person name="Theobald S."/>
            <person name="Frisvad J.C."/>
            <person name="Larsen T.O."/>
            <person name="Kjaerboelling I."/>
            <person name="Rothschild-Mancinelli K."/>
            <person name="Lyhne E.K."/>
            <person name="Kogle M.E."/>
            <person name="Barry K."/>
            <person name="Clum A."/>
            <person name="Na H."/>
            <person name="Ledsgaard L."/>
            <person name="Lin J."/>
            <person name="Lipzen A."/>
            <person name="Kuo A."/>
            <person name="Riley R."/>
            <person name="Mondo S."/>
            <person name="Labutti K."/>
            <person name="Haridas S."/>
            <person name="Pangalinan J."/>
            <person name="Salamov A.A."/>
            <person name="Simmons B.A."/>
            <person name="Magnuson J.K."/>
            <person name="Chen J."/>
            <person name="Drula E."/>
            <person name="Henrissat B."/>
            <person name="Wiebenga A."/>
            <person name="Lubbers R.J."/>
            <person name="Gomes A.C."/>
            <person name="Makela M.R."/>
            <person name="Stajich J."/>
            <person name="Grigoriev I.V."/>
            <person name="Mortensen U.H."/>
            <person name="De Vries R.P."/>
            <person name="Baker S.E."/>
            <person name="Andersen M.R."/>
        </authorList>
    </citation>
    <scope>NUCLEOTIDE SEQUENCE [LARGE SCALE GENOMIC DNA]</scope>
    <source>
        <strain evidence="2 3">CBS 123904</strain>
    </source>
</reference>
<dbReference type="EMBL" id="JBFXLU010000120">
    <property type="protein sequence ID" value="KAL2840496.1"/>
    <property type="molecule type" value="Genomic_DNA"/>
</dbReference>
<dbReference type="Proteomes" id="UP001610446">
    <property type="component" value="Unassembled WGS sequence"/>
</dbReference>
<keyword evidence="3" id="KW-1185">Reference proteome</keyword>
<organism evidence="2 3">
    <name type="scientific">Aspergillus pseudoustus</name>
    <dbReference type="NCBI Taxonomy" id="1810923"/>
    <lineage>
        <taxon>Eukaryota</taxon>
        <taxon>Fungi</taxon>
        <taxon>Dikarya</taxon>
        <taxon>Ascomycota</taxon>
        <taxon>Pezizomycotina</taxon>
        <taxon>Eurotiomycetes</taxon>
        <taxon>Eurotiomycetidae</taxon>
        <taxon>Eurotiales</taxon>
        <taxon>Aspergillaceae</taxon>
        <taxon>Aspergillus</taxon>
        <taxon>Aspergillus subgen. Nidulantes</taxon>
    </lineage>
</organism>
<comment type="caution">
    <text evidence="2">The sequence shown here is derived from an EMBL/GenBank/DDBJ whole genome shotgun (WGS) entry which is preliminary data.</text>
</comment>
<gene>
    <name evidence="2" type="ORF">BJY01DRAFT_20075</name>
</gene>
<keyword evidence="1" id="KW-1133">Transmembrane helix</keyword>
<keyword evidence="1" id="KW-0812">Transmembrane</keyword>
<evidence type="ECO:0000313" key="3">
    <source>
        <dbReference type="Proteomes" id="UP001610446"/>
    </source>
</evidence>
<evidence type="ECO:0000256" key="1">
    <source>
        <dbReference type="SAM" id="Phobius"/>
    </source>
</evidence>
<feature type="transmembrane region" description="Helical" evidence="1">
    <location>
        <begin position="25"/>
        <end position="49"/>
    </location>
</feature>
<sequence>MTMSTANLTVYTTALPISTNSINGPNIVCGCWYMVGCLALIIAAGLLLFSGCCRGRVCTYLTLTLPVPRGLLLSQPGDRRSVYTVVWLQSVPL</sequence>
<accession>A0ABR4JKD1</accession>
<protein>
    <submittedName>
        <fullName evidence="2">Uncharacterized protein</fullName>
    </submittedName>
</protein>
<name>A0ABR4JKD1_9EURO</name>